<gene>
    <name evidence="4" type="ORF">CSUI_011337</name>
</gene>
<accession>A0A2C6KEQ1</accession>
<dbReference type="GO" id="GO:0004672">
    <property type="term" value="F:protein kinase activity"/>
    <property type="evidence" value="ECO:0007669"/>
    <property type="project" value="InterPro"/>
</dbReference>
<dbReference type="GeneID" id="94434648"/>
<feature type="region of interest" description="Disordered" evidence="2">
    <location>
        <begin position="62"/>
        <end position="89"/>
    </location>
</feature>
<evidence type="ECO:0000313" key="4">
    <source>
        <dbReference type="EMBL" id="PHJ14853.1"/>
    </source>
</evidence>
<proteinExistence type="predicted"/>
<dbReference type="OrthoDB" id="331561at2759"/>
<organism evidence="4 5">
    <name type="scientific">Cystoisospora suis</name>
    <dbReference type="NCBI Taxonomy" id="483139"/>
    <lineage>
        <taxon>Eukaryota</taxon>
        <taxon>Sar</taxon>
        <taxon>Alveolata</taxon>
        <taxon>Apicomplexa</taxon>
        <taxon>Conoidasida</taxon>
        <taxon>Coccidia</taxon>
        <taxon>Eucoccidiorida</taxon>
        <taxon>Eimeriorina</taxon>
        <taxon>Sarcocystidae</taxon>
        <taxon>Cystoisospora</taxon>
    </lineage>
</organism>
<keyword evidence="1" id="KW-0067">ATP-binding</keyword>
<feature type="region of interest" description="Disordered" evidence="2">
    <location>
        <begin position="203"/>
        <end position="229"/>
    </location>
</feature>
<dbReference type="GO" id="GO:0005524">
    <property type="term" value="F:ATP binding"/>
    <property type="evidence" value="ECO:0007669"/>
    <property type="project" value="UniProtKB-UniRule"/>
</dbReference>
<keyword evidence="5" id="KW-1185">Reference proteome</keyword>
<evidence type="ECO:0000256" key="1">
    <source>
        <dbReference type="PROSITE-ProRule" id="PRU10141"/>
    </source>
</evidence>
<dbReference type="SUPFAM" id="SSF56112">
    <property type="entry name" value="Protein kinase-like (PK-like)"/>
    <property type="match status" value="1"/>
</dbReference>
<dbReference type="PROSITE" id="PS50011">
    <property type="entry name" value="PROTEIN_KINASE_DOM"/>
    <property type="match status" value="1"/>
</dbReference>
<feature type="non-terminal residue" evidence="4">
    <location>
        <position position="433"/>
    </location>
</feature>
<dbReference type="InterPro" id="IPR000719">
    <property type="entry name" value="Prot_kinase_dom"/>
</dbReference>
<dbReference type="VEuPathDB" id="ToxoDB:CSUI_011337"/>
<sequence>MSSSAAVSLAVKRDSGNVLRHLRVLFKNSRHRGVQRDWSMFAWHGLSQQRPIPKEIVGDSRSAEGVGLAGPTGSEGLSHVRNSRHPRRDEFTGWRGSSLLVHGRSEPHSSWAQHILLTRDDPRQMISMVSEKAVARFEGQRSSDLPQTSRDRAGRGRSGSPDPWVVPRNVRVKRSELQQGRLDLAKLAGDVLSGEMERAKIEYRRGPTSRHPAARAGLKARVRQGDSSDSGVGGAFRTVFPNGAVYNARDEDEKFRRVGVGKLLGVGASGVVSLVQDMTNMAAARNFAGKFFYVALKSDAPHHIAAGERKLDRSLGREVEARKKALSRADVKPHNTSVDPATGDVYLVDLEFIREAGTDQGCGHYMTIHYADPERARCYIEGRKHFEVTEWVDSWALGVSLVGVLCDAKLPFGESPIILTDRPSTRNSIVFEW</sequence>
<name>A0A2C6KEQ1_9APIC</name>
<dbReference type="PROSITE" id="PS00107">
    <property type="entry name" value="PROTEIN_KINASE_ATP"/>
    <property type="match status" value="1"/>
</dbReference>
<dbReference type="InterPro" id="IPR017441">
    <property type="entry name" value="Protein_kinase_ATP_BS"/>
</dbReference>
<dbReference type="InterPro" id="IPR011009">
    <property type="entry name" value="Kinase-like_dom_sf"/>
</dbReference>
<evidence type="ECO:0000256" key="2">
    <source>
        <dbReference type="SAM" id="MobiDB-lite"/>
    </source>
</evidence>
<dbReference type="Proteomes" id="UP000221165">
    <property type="component" value="Unassembled WGS sequence"/>
</dbReference>
<feature type="binding site" evidence="1">
    <location>
        <position position="297"/>
    </location>
    <ligand>
        <name>ATP</name>
        <dbReference type="ChEBI" id="CHEBI:30616"/>
    </ligand>
</feature>
<protein>
    <submittedName>
        <fullName evidence="4">Serine threonine-protein</fullName>
    </submittedName>
</protein>
<dbReference type="AlphaFoldDB" id="A0A2C6KEQ1"/>
<evidence type="ECO:0000313" key="5">
    <source>
        <dbReference type="Proteomes" id="UP000221165"/>
    </source>
</evidence>
<comment type="caution">
    <text evidence="4">The sequence shown here is derived from an EMBL/GenBank/DDBJ whole genome shotgun (WGS) entry which is preliminary data.</text>
</comment>
<dbReference type="RefSeq" id="XP_067916587.1">
    <property type="nucleotide sequence ID" value="XM_068071437.1"/>
</dbReference>
<dbReference type="EMBL" id="MIGC01010910">
    <property type="protein sequence ID" value="PHJ14853.1"/>
    <property type="molecule type" value="Genomic_DNA"/>
</dbReference>
<evidence type="ECO:0000259" key="3">
    <source>
        <dbReference type="PROSITE" id="PS50011"/>
    </source>
</evidence>
<feature type="region of interest" description="Disordered" evidence="2">
    <location>
        <begin position="135"/>
        <end position="167"/>
    </location>
</feature>
<keyword evidence="1" id="KW-0547">Nucleotide-binding</keyword>
<reference evidence="4 5" key="1">
    <citation type="journal article" date="2017" name="Int. J. Parasitol.">
        <title>The genome of the protozoan parasite Cystoisospora suis and a reverse vaccinology approach to identify vaccine candidates.</title>
        <authorList>
            <person name="Palmieri N."/>
            <person name="Shrestha A."/>
            <person name="Ruttkowski B."/>
            <person name="Beck T."/>
            <person name="Vogl C."/>
            <person name="Tomley F."/>
            <person name="Blake D.P."/>
            <person name="Joachim A."/>
        </authorList>
    </citation>
    <scope>NUCLEOTIDE SEQUENCE [LARGE SCALE GENOMIC DNA]</scope>
    <source>
        <strain evidence="4 5">Wien I</strain>
    </source>
</reference>
<feature type="domain" description="Protein kinase" evidence="3">
    <location>
        <begin position="182"/>
        <end position="433"/>
    </location>
</feature>
<dbReference type="Gene3D" id="1.10.510.10">
    <property type="entry name" value="Transferase(Phosphotransferase) domain 1"/>
    <property type="match status" value="1"/>
</dbReference>